<dbReference type="AlphaFoldDB" id="A0AAN7H8V4"/>
<organism evidence="3 4">
    <name type="scientific">Podospora fimiseda</name>
    <dbReference type="NCBI Taxonomy" id="252190"/>
    <lineage>
        <taxon>Eukaryota</taxon>
        <taxon>Fungi</taxon>
        <taxon>Dikarya</taxon>
        <taxon>Ascomycota</taxon>
        <taxon>Pezizomycotina</taxon>
        <taxon>Sordariomycetes</taxon>
        <taxon>Sordariomycetidae</taxon>
        <taxon>Sordariales</taxon>
        <taxon>Podosporaceae</taxon>
        <taxon>Podospora</taxon>
    </lineage>
</organism>
<dbReference type="EMBL" id="MU865288">
    <property type="protein sequence ID" value="KAK4232370.1"/>
    <property type="molecule type" value="Genomic_DNA"/>
</dbReference>
<reference evidence="3" key="1">
    <citation type="journal article" date="2023" name="Mol. Phylogenet. Evol.">
        <title>Genome-scale phylogeny and comparative genomics of the fungal order Sordariales.</title>
        <authorList>
            <person name="Hensen N."/>
            <person name="Bonometti L."/>
            <person name="Westerberg I."/>
            <person name="Brannstrom I.O."/>
            <person name="Guillou S."/>
            <person name="Cros-Aarteil S."/>
            <person name="Calhoun S."/>
            <person name="Haridas S."/>
            <person name="Kuo A."/>
            <person name="Mondo S."/>
            <person name="Pangilinan J."/>
            <person name="Riley R."/>
            <person name="LaButti K."/>
            <person name="Andreopoulos B."/>
            <person name="Lipzen A."/>
            <person name="Chen C."/>
            <person name="Yan M."/>
            <person name="Daum C."/>
            <person name="Ng V."/>
            <person name="Clum A."/>
            <person name="Steindorff A."/>
            <person name="Ohm R.A."/>
            <person name="Martin F."/>
            <person name="Silar P."/>
            <person name="Natvig D.O."/>
            <person name="Lalanne C."/>
            <person name="Gautier V."/>
            <person name="Ament-Velasquez S.L."/>
            <person name="Kruys A."/>
            <person name="Hutchinson M.I."/>
            <person name="Powell A.J."/>
            <person name="Barry K."/>
            <person name="Miller A.N."/>
            <person name="Grigoriev I.V."/>
            <person name="Debuchy R."/>
            <person name="Gladieux P."/>
            <person name="Hiltunen Thoren M."/>
            <person name="Johannesson H."/>
        </authorList>
    </citation>
    <scope>NUCLEOTIDE SEQUENCE</scope>
    <source>
        <strain evidence="3">CBS 990.96</strain>
    </source>
</reference>
<proteinExistence type="predicted"/>
<accession>A0AAN7H8V4</accession>
<keyword evidence="2" id="KW-0812">Transmembrane</keyword>
<name>A0AAN7H8V4_9PEZI</name>
<reference evidence="3" key="2">
    <citation type="submission" date="2023-05" db="EMBL/GenBank/DDBJ databases">
        <authorList>
            <consortium name="Lawrence Berkeley National Laboratory"/>
            <person name="Steindorff A."/>
            <person name="Hensen N."/>
            <person name="Bonometti L."/>
            <person name="Westerberg I."/>
            <person name="Brannstrom I.O."/>
            <person name="Guillou S."/>
            <person name="Cros-Aarteil S."/>
            <person name="Calhoun S."/>
            <person name="Haridas S."/>
            <person name="Kuo A."/>
            <person name="Mondo S."/>
            <person name="Pangilinan J."/>
            <person name="Riley R."/>
            <person name="Labutti K."/>
            <person name="Andreopoulos B."/>
            <person name="Lipzen A."/>
            <person name="Chen C."/>
            <person name="Yanf M."/>
            <person name="Daum C."/>
            <person name="Ng V."/>
            <person name="Clum A."/>
            <person name="Ohm R."/>
            <person name="Martin F."/>
            <person name="Silar P."/>
            <person name="Natvig D."/>
            <person name="Lalanne C."/>
            <person name="Gautier V."/>
            <person name="Ament-Velasquez S.L."/>
            <person name="Kruys A."/>
            <person name="Hutchinson M.I."/>
            <person name="Powell A.J."/>
            <person name="Barry K."/>
            <person name="Miller A.N."/>
            <person name="Grigoriev I.V."/>
            <person name="Debuchy R."/>
            <person name="Gladieux P."/>
            <person name="Thoren M.H."/>
            <person name="Johannesson H."/>
        </authorList>
    </citation>
    <scope>NUCLEOTIDE SEQUENCE</scope>
    <source>
        <strain evidence="3">CBS 990.96</strain>
    </source>
</reference>
<sequence>MAAPYNGGDAHYSANNYVGGSGDISNITGAEISVIVVTILGVIVALIVVFWCRIVKARKEEGMIGLEDGPGGGGGDIELEEKKKKKNGGSRKESEIKKGKDDDGDDGSVGLPAQAYFV</sequence>
<evidence type="ECO:0000256" key="1">
    <source>
        <dbReference type="SAM" id="MobiDB-lite"/>
    </source>
</evidence>
<keyword evidence="4" id="KW-1185">Reference proteome</keyword>
<keyword evidence="2" id="KW-1133">Transmembrane helix</keyword>
<keyword evidence="2" id="KW-0472">Membrane</keyword>
<evidence type="ECO:0000313" key="4">
    <source>
        <dbReference type="Proteomes" id="UP001301958"/>
    </source>
</evidence>
<feature type="compositionally biased region" description="Basic and acidic residues" evidence="1">
    <location>
        <begin position="90"/>
        <end position="101"/>
    </location>
</feature>
<comment type="caution">
    <text evidence="3">The sequence shown here is derived from an EMBL/GenBank/DDBJ whole genome shotgun (WGS) entry which is preliminary data.</text>
</comment>
<feature type="region of interest" description="Disordered" evidence="1">
    <location>
        <begin position="64"/>
        <end position="118"/>
    </location>
</feature>
<gene>
    <name evidence="3" type="ORF">QBC38DRAFT_95006</name>
</gene>
<evidence type="ECO:0000313" key="3">
    <source>
        <dbReference type="EMBL" id="KAK4232370.1"/>
    </source>
</evidence>
<evidence type="ECO:0000256" key="2">
    <source>
        <dbReference type="SAM" id="Phobius"/>
    </source>
</evidence>
<protein>
    <submittedName>
        <fullName evidence="3">Uncharacterized protein</fullName>
    </submittedName>
</protein>
<dbReference type="Proteomes" id="UP001301958">
    <property type="component" value="Unassembled WGS sequence"/>
</dbReference>
<feature type="transmembrane region" description="Helical" evidence="2">
    <location>
        <begin position="32"/>
        <end position="54"/>
    </location>
</feature>